<organism evidence="4 5">
    <name type="scientific">Halopenitus salinus</name>
    <dbReference type="NCBI Taxonomy" id="1198295"/>
    <lineage>
        <taxon>Archaea</taxon>
        <taxon>Methanobacteriati</taxon>
        <taxon>Methanobacteriota</taxon>
        <taxon>Stenosarchaea group</taxon>
        <taxon>Halobacteria</taxon>
        <taxon>Halobacteriales</taxon>
        <taxon>Haloferacaceae</taxon>
        <taxon>Halopenitus</taxon>
    </lineage>
</organism>
<dbReference type="SUPFAM" id="SSF52833">
    <property type="entry name" value="Thioredoxin-like"/>
    <property type="match status" value="1"/>
</dbReference>
<gene>
    <name evidence="4" type="ORF">ACFQE9_14720</name>
</gene>
<proteinExistence type="inferred from homology"/>
<keyword evidence="5" id="KW-1185">Reference proteome</keyword>
<dbReference type="Pfam" id="PF13462">
    <property type="entry name" value="Thioredoxin_4"/>
    <property type="match status" value="1"/>
</dbReference>
<evidence type="ECO:0000259" key="3">
    <source>
        <dbReference type="Pfam" id="PF13462"/>
    </source>
</evidence>
<name>A0ABD5V2P8_9EURY</name>
<evidence type="ECO:0000313" key="4">
    <source>
        <dbReference type="EMBL" id="MFC6893847.1"/>
    </source>
</evidence>
<dbReference type="PROSITE" id="PS51257">
    <property type="entry name" value="PROKAR_LIPOPROTEIN"/>
    <property type="match status" value="1"/>
</dbReference>
<reference evidence="4 5" key="1">
    <citation type="journal article" date="2019" name="Int. J. Syst. Evol. Microbiol.">
        <title>The Global Catalogue of Microorganisms (GCM) 10K type strain sequencing project: providing services to taxonomists for standard genome sequencing and annotation.</title>
        <authorList>
            <consortium name="The Broad Institute Genomics Platform"/>
            <consortium name="The Broad Institute Genome Sequencing Center for Infectious Disease"/>
            <person name="Wu L."/>
            <person name="Ma J."/>
        </authorList>
    </citation>
    <scope>NUCLEOTIDE SEQUENCE [LARGE SCALE GENOMIC DNA]</scope>
    <source>
        <strain evidence="4 5">SKJ47</strain>
    </source>
</reference>
<dbReference type="InterPro" id="IPR012336">
    <property type="entry name" value="Thioredoxin-like_fold"/>
</dbReference>
<dbReference type="EMBL" id="JBHSXL010000014">
    <property type="protein sequence ID" value="MFC6893847.1"/>
    <property type="molecule type" value="Genomic_DNA"/>
</dbReference>
<comment type="similarity">
    <text evidence="1">Belongs to the glutaredoxin family.</text>
</comment>
<evidence type="ECO:0000256" key="1">
    <source>
        <dbReference type="ARBA" id="ARBA00007787"/>
    </source>
</evidence>
<protein>
    <submittedName>
        <fullName evidence="4">Thioredoxin domain-containing protein</fullName>
    </submittedName>
</protein>
<dbReference type="InterPro" id="IPR036249">
    <property type="entry name" value="Thioredoxin-like_sf"/>
</dbReference>
<feature type="domain" description="Thioredoxin-like fold" evidence="3">
    <location>
        <begin position="51"/>
        <end position="214"/>
    </location>
</feature>
<evidence type="ECO:0000313" key="5">
    <source>
        <dbReference type="Proteomes" id="UP001596296"/>
    </source>
</evidence>
<keyword evidence="2" id="KW-0813">Transport</keyword>
<dbReference type="AlphaFoldDB" id="A0ABD5V2P8"/>
<dbReference type="InterPro" id="IPR006311">
    <property type="entry name" value="TAT_signal"/>
</dbReference>
<sequence length="216" mass="23239">MRRSRRTFLSAAGAATAFGLAGCLGGSDSEVPEYDCDADQPEETVSELPRPALGDPDAGIVVASFEDFACPHCARWKTEEFPTIKEDYVDEGIVRYQHWDLPIPVDETWSYGVANAARGVQDRQGAEAFFEFAQVAFEHHEEYSWDVVGYAAEEAGGDPCVAIADGEYGTYDAVLQSDRNAGVERGVEATPTVFVDGEAVSEPTASAVSDAIDAAR</sequence>
<dbReference type="Gene3D" id="3.40.30.10">
    <property type="entry name" value="Glutaredoxin"/>
    <property type="match status" value="1"/>
</dbReference>
<evidence type="ECO:0000256" key="2">
    <source>
        <dbReference type="ARBA" id="ARBA00022982"/>
    </source>
</evidence>
<keyword evidence="2" id="KW-0249">Electron transport</keyword>
<comment type="caution">
    <text evidence="4">The sequence shown here is derived from an EMBL/GenBank/DDBJ whole genome shotgun (WGS) entry which is preliminary data.</text>
</comment>
<dbReference type="RefSeq" id="WP_379746392.1">
    <property type="nucleotide sequence ID" value="NZ_JBHSVN010000001.1"/>
</dbReference>
<accession>A0ABD5V2P8</accession>
<dbReference type="Proteomes" id="UP001596296">
    <property type="component" value="Unassembled WGS sequence"/>
</dbReference>
<dbReference type="PROSITE" id="PS51318">
    <property type="entry name" value="TAT"/>
    <property type="match status" value="1"/>
</dbReference>